<dbReference type="Proteomes" id="UP000460221">
    <property type="component" value="Unassembled WGS sequence"/>
</dbReference>
<protein>
    <submittedName>
        <fullName evidence="2">Uncharacterized protein</fullName>
    </submittedName>
</protein>
<keyword evidence="1" id="KW-1133">Transmembrane helix</keyword>
<proteinExistence type="predicted"/>
<reference evidence="2 3" key="1">
    <citation type="submission" date="2019-11" db="EMBL/GenBank/DDBJ databases">
        <authorList>
            <person name="Jiang L.-Q."/>
        </authorList>
    </citation>
    <scope>NUCLEOTIDE SEQUENCE [LARGE SCALE GENOMIC DNA]</scope>
    <source>
        <strain evidence="2 3">YIM 132087</strain>
    </source>
</reference>
<organism evidence="2 3">
    <name type="scientific">Nakamurella alba</name>
    <dbReference type="NCBI Taxonomy" id="2665158"/>
    <lineage>
        <taxon>Bacteria</taxon>
        <taxon>Bacillati</taxon>
        <taxon>Actinomycetota</taxon>
        <taxon>Actinomycetes</taxon>
        <taxon>Nakamurellales</taxon>
        <taxon>Nakamurellaceae</taxon>
        <taxon>Nakamurella</taxon>
    </lineage>
</organism>
<evidence type="ECO:0000256" key="1">
    <source>
        <dbReference type="SAM" id="Phobius"/>
    </source>
</evidence>
<evidence type="ECO:0000313" key="2">
    <source>
        <dbReference type="EMBL" id="MTD13796.1"/>
    </source>
</evidence>
<feature type="transmembrane region" description="Helical" evidence="1">
    <location>
        <begin position="136"/>
        <end position="155"/>
    </location>
</feature>
<name>A0A7K1FI97_9ACTN</name>
<comment type="caution">
    <text evidence="2">The sequence shown here is derived from an EMBL/GenBank/DDBJ whole genome shotgun (WGS) entry which is preliminary data.</text>
</comment>
<dbReference type="AlphaFoldDB" id="A0A7K1FI97"/>
<dbReference type="RefSeq" id="WP_154767567.1">
    <property type="nucleotide sequence ID" value="NZ_WLYK01000001.1"/>
</dbReference>
<keyword evidence="3" id="KW-1185">Reference proteome</keyword>
<sequence>MQPSPFRETSDGLRRRRARVVTGTALAGSGVVGTVLGAFLPWVRSGSVDRNSFELSGVASRLLFPDGLVSWLLSVWPLIGPLCAVPVVLALLRLWRSAGAMSVVLGAITIALSVTVQVMGGDRAVAGIGLVRTGPVVLAVGGLLLVLGGVVLLTVRRVTGRSRDALDPPTIPGMPAVPPGA</sequence>
<accession>A0A7K1FI97</accession>
<keyword evidence="1" id="KW-0812">Transmembrane</keyword>
<feature type="transmembrane region" description="Helical" evidence="1">
    <location>
        <begin position="98"/>
        <end position="116"/>
    </location>
</feature>
<gene>
    <name evidence="2" type="ORF">GIS00_07550</name>
</gene>
<feature type="transmembrane region" description="Helical" evidence="1">
    <location>
        <begin position="20"/>
        <end position="43"/>
    </location>
</feature>
<keyword evidence="1" id="KW-0472">Membrane</keyword>
<feature type="transmembrane region" description="Helical" evidence="1">
    <location>
        <begin position="68"/>
        <end position="91"/>
    </location>
</feature>
<evidence type="ECO:0000313" key="3">
    <source>
        <dbReference type="Proteomes" id="UP000460221"/>
    </source>
</evidence>
<dbReference type="EMBL" id="WLYK01000001">
    <property type="protein sequence ID" value="MTD13796.1"/>
    <property type="molecule type" value="Genomic_DNA"/>
</dbReference>